<keyword evidence="1" id="KW-0175">Coiled coil</keyword>
<dbReference type="Proteomes" id="UP000054164">
    <property type="component" value="Unassembled WGS sequence"/>
</dbReference>
<gene>
    <name evidence="2" type="ORF">CBO05P1_133</name>
</gene>
<evidence type="ECO:0008006" key="3">
    <source>
        <dbReference type="Google" id="ProtNLM"/>
    </source>
</evidence>
<accession>A0A060N4V7</accession>
<feature type="coiled-coil region" evidence="1">
    <location>
        <begin position="169"/>
        <end position="196"/>
    </location>
</feature>
<evidence type="ECO:0000313" key="2">
    <source>
        <dbReference type="EMBL" id="BAO04852.1"/>
    </source>
</evidence>
<protein>
    <recommendedName>
        <fullName evidence="3">DUF2325 domain-containing protein</fullName>
    </recommendedName>
</protein>
<feature type="coiled-coil region" evidence="1">
    <location>
        <begin position="306"/>
        <end position="364"/>
    </location>
</feature>
<dbReference type="HOGENOM" id="CLU_516453_0_0_9"/>
<dbReference type="AlphaFoldDB" id="A0A060N4V7"/>
<organism evidence="2">
    <name type="scientific">Clostridium botulinum B str. Osaka05</name>
    <dbReference type="NCBI Taxonomy" id="1407017"/>
    <lineage>
        <taxon>Bacteria</taxon>
        <taxon>Bacillati</taxon>
        <taxon>Bacillota</taxon>
        <taxon>Clostridia</taxon>
        <taxon>Eubacteriales</taxon>
        <taxon>Clostridiaceae</taxon>
        <taxon>Clostridium</taxon>
    </lineage>
</organism>
<name>A0A060N4V7_CLOBO</name>
<proteinExistence type="predicted"/>
<evidence type="ECO:0000256" key="1">
    <source>
        <dbReference type="SAM" id="Coils"/>
    </source>
</evidence>
<dbReference type="RefSeq" id="WP_043013390.1">
    <property type="nucleotide sequence ID" value="NZ_BA000058.1"/>
</dbReference>
<reference evidence="2" key="1">
    <citation type="submission" date="2013-10" db="EMBL/GenBank/DDBJ databases">
        <title>Draft genome sequence of Clostridium botulinum type B strain Osaka05.</title>
        <authorList>
            <person name="Sakaguchi Y."/>
            <person name="Hosomi K."/>
            <person name="Uchiyama J."/>
            <person name="Ogura Y."/>
            <person name="Sakaguchi M."/>
            <person name="Kohda T."/>
            <person name="Mukamoto M."/>
            <person name="Misawa N."/>
            <person name="Matsuzaki S."/>
            <person name="Hayashi T."/>
            <person name="Kozaki S."/>
        </authorList>
    </citation>
    <scope>NUCLEOTIDE SEQUENCE</scope>
    <source>
        <strain evidence="2">Osaka05</strain>
    </source>
</reference>
<sequence length="483" mass="57445">MEVNLLPFVAEALSNNEKIYKYIDKIYNKDKLRFFKLAKENEFYNHVMSQEGNIKQEYYFKKALGIFDGASIDEDISKELLVALEKGWKYVYSYVQNHNKIQMLNFMNKFIKKNKGIENLSDDEVNSNSIILLILAACFEKEIDLEDIAYKNYIQSCVLRLEHYKFSNKINLNDATKEQKELINKLELKLKAHKKISATTPNSYRLDIDKQNGLLVNIETLTKEDKTFNPFGYIDEMEGISLISIVGKDFLKQKDIQELIFAYSQFQTKDTINYNDFFKYIYPAIQIRYLCKEYNKARQYFFENFNEELLEEINQKNIENKEIKKSNILLQDENERLKLELEKLEKENKQLKQELNEKENYKSEVVPLREFIFGLDNVEDFKEQQIDYNKLLSLNAVIIGGHPQWQNKIKEYLPNCRFIAPDMLNFDTNILNNVDIVFIYTNYLNHAMYYKVIDIIRERGLRLEYLKSNINMEIVLNQINKVL</sequence>
<dbReference type="EMBL" id="BA000058">
    <property type="protein sequence ID" value="BAO04852.1"/>
    <property type="molecule type" value="Genomic_DNA"/>
</dbReference>